<evidence type="ECO:0000313" key="2">
    <source>
        <dbReference type="EMBL" id="KAJ1191124.1"/>
    </source>
</evidence>
<evidence type="ECO:0000313" key="3">
    <source>
        <dbReference type="Proteomes" id="UP001066276"/>
    </source>
</evidence>
<organism evidence="2 3">
    <name type="scientific">Pleurodeles waltl</name>
    <name type="common">Iberian ribbed newt</name>
    <dbReference type="NCBI Taxonomy" id="8319"/>
    <lineage>
        <taxon>Eukaryota</taxon>
        <taxon>Metazoa</taxon>
        <taxon>Chordata</taxon>
        <taxon>Craniata</taxon>
        <taxon>Vertebrata</taxon>
        <taxon>Euteleostomi</taxon>
        <taxon>Amphibia</taxon>
        <taxon>Batrachia</taxon>
        <taxon>Caudata</taxon>
        <taxon>Salamandroidea</taxon>
        <taxon>Salamandridae</taxon>
        <taxon>Pleurodelinae</taxon>
        <taxon>Pleurodeles</taxon>
    </lineage>
</organism>
<evidence type="ECO:0000256" key="1">
    <source>
        <dbReference type="SAM" id="MobiDB-lite"/>
    </source>
</evidence>
<proteinExistence type="predicted"/>
<gene>
    <name evidence="2" type="ORF">NDU88_000440</name>
</gene>
<comment type="caution">
    <text evidence="2">The sequence shown here is derived from an EMBL/GenBank/DDBJ whole genome shotgun (WGS) entry which is preliminary data.</text>
</comment>
<feature type="compositionally biased region" description="Low complexity" evidence="1">
    <location>
        <begin position="8"/>
        <end position="19"/>
    </location>
</feature>
<dbReference type="EMBL" id="JANPWB010000004">
    <property type="protein sequence ID" value="KAJ1191124.1"/>
    <property type="molecule type" value="Genomic_DNA"/>
</dbReference>
<accession>A0AAV7UT38</accession>
<keyword evidence="3" id="KW-1185">Reference proteome</keyword>
<reference evidence="2" key="1">
    <citation type="journal article" date="2022" name="bioRxiv">
        <title>Sequencing and chromosome-scale assembly of the giantPleurodeles waltlgenome.</title>
        <authorList>
            <person name="Brown T."/>
            <person name="Elewa A."/>
            <person name="Iarovenko S."/>
            <person name="Subramanian E."/>
            <person name="Araus A.J."/>
            <person name="Petzold A."/>
            <person name="Susuki M."/>
            <person name="Suzuki K.-i.T."/>
            <person name="Hayashi T."/>
            <person name="Toyoda A."/>
            <person name="Oliveira C."/>
            <person name="Osipova E."/>
            <person name="Leigh N.D."/>
            <person name="Simon A."/>
            <person name="Yun M.H."/>
        </authorList>
    </citation>
    <scope>NUCLEOTIDE SEQUENCE</scope>
    <source>
        <strain evidence="2">20211129_DDA</strain>
        <tissue evidence="2">Liver</tissue>
    </source>
</reference>
<dbReference type="AlphaFoldDB" id="A0AAV7UT38"/>
<dbReference type="Proteomes" id="UP001066276">
    <property type="component" value="Chromosome 2_2"/>
</dbReference>
<feature type="region of interest" description="Disordered" evidence="1">
    <location>
        <begin position="1"/>
        <end position="43"/>
    </location>
</feature>
<name>A0AAV7UT38_PLEWA</name>
<sequence>MEAVQRSQARVGQVQVAEQEGGGRGGRVTPRLPPGKGTLGRSIGSGEAARALLIHGDIDKVMRSLGSTGVNRSRS</sequence>
<protein>
    <submittedName>
        <fullName evidence="2">Uncharacterized protein</fullName>
    </submittedName>
</protein>